<evidence type="ECO:0000256" key="4">
    <source>
        <dbReference type="ARBA" id="ARBA00022519"/>
    </source>
</evidence>
<dbReference type="InterPro" id="IPR046357">
    <property type="entry name" value="PPIase_dom_sf"/>
</dbReference>
<protein>
    <recommendedName>
        <fullName evidence="2">Parvulin-like PPIase</fullName>
    </recommendedName>
    <alternativeName>
        <fullName evidence="9">Peptidyl-prolyl cis-trans isomerase plp</fullName>
    </alternativeName>
    <alternativeName>
        <fullName evidence="12">Periplasmic chaperone PpiD</fullName>
    </alternativeName>
    <alternativeName>
        <fullName evidence="13">Periplasmic folding chaperone</fullName>
    </alternativeName>
    <alternativeName>
        <fullName evidence="10">Rotamase plp</fullName>
    </alternativeName>
</protein>
<keyword evidence="14" id="KW-0697">Rotamase</keyword>
<comment type="similarity">
    <text evidence="11">Belongs to the PpiD chaperone family.</text>
</comment>
<keyword evidence="14 16" id="KW-0413">Isomerase</keyword>
<dbReference type="InterPro" id="IPR052029">
    <property type="entry name" value="PpiD_chaperone"/>
</dbReference>
<gene>
    <name evidence="16" type="ORF">DI623_06575</name>
</gene>
<keyword evidence="7" id="KW-0472">Membrane</keyword>
<evidence type="ECO:0000256" key="2">
    <source>
        <dbReference type="ARBA" id="ARBA00018370"/>
    </source>
</evidence>
<name>A0A2W5A827_9SPHN</name>
<dbReference type="SUPFAM" id="SSF109998">
    <property type="entry name" value="Triger factor/SurA peptide-binding domain-like"/>
    <property type="match status" value="1"/>
</dbReference>
<evidence type="ECO:0000256" key="1">
    <source>
        <dbReference type="ARBA" id="ARBA00004382"/>
    </source>
</evidence>
<dbReference type="AlphaFoldDB" id="A0A2W5A827"/>
<dbReference type="InterPro" id="IPR000297">
    <property type="entry name" value="PPIase_PpiC"/>
</dbReference>
<evidence type="ECO:0000256" key="8">
    <source>
        <dbReference type="ARBA" id="ARBA00023186"/>
    </source>
</evidence>
<keyword evidence="6" id="KW-1133">Transmembrane helix</keyword>
<dbReference type="Proteomes" id="UP000249066">
    <property type="component" value="Unassembled WGS sequence"/>
</dbReference>
<dbReference type="InterPro" id="IPR027304">
    <property type="entry name" value="Trigger_fact/SurA_dom_sf"/>
</dbReference>
<evidence type="ECO:0000313" key="17">
    <source>
        <dbReference type="Proteomes" id="UP000249066"/>
    </source>
</evidence>
<evidence type="ECO:0000256" key="10">
    <source>
        <dbReference type="ARBA" id="ARBA00031484"/>
    </source>
</evidence>
<evidence type="ECO:0000256" key="9">
    <source>
        <dbReference type="ARBA" id="ARBA00030642"/>
    </source>
</evidence>
<keyword evidence="8" id="KW-0143">Chaperone</keyword>
<accession>A0A2W5A827</accession>
<dbReference type="EMBL" id="QFNN01000027">
    <property type="protein sequence ID" value="PZO90493.1"/>
    <property type="molecule type" value="Genomic_DNA"/>
</dbReference>
<evidence type="ECO:0000256" key="11">
    <source>
        <dbReference type="ARBA" id="ARBA00038408"/>
    </source>
</evidence>
<dbReference type="Pfam" id="PF13145">
    <property type="entry name" value="Rotamase_2"/>
    <property type="match status" value="1"/>
</dbReference>
<evidence type="ECO:0000256" key="12">
    <source>
        <dbReference type="ARBA" id="ARBA00040743"/>
    </source>
</evidence>
<proteinExistence type="inferred from homology"/>
<dbReference type="Pfam" id="PF13624">
    <property type="entry name" value="SurA_N_3"/>
    <property type="match status" value="1"/>
</dbReference>
<evidence type="ECO:0000259" key="15">
    <source>
        <dbReference type="PROSITE" id="PS50198"/>
    </source>
</evidence>
<comment type="caution">
    <text evidence="16">The sequence shown here is derived from an EMBL/GenBank/DDBJ whole genome shotgun (WGS) entry which is preliminary data.</text>
</comment>
<comment type="subcellular location">
    <subcellularLocation>
        <location evidence="1">Cell inner membrane</location>
        <topology evidence="1">Single-pass type II membrane protein</topology>
        <orientation evidence="1">Periplasmic side</orientation>
    </subcellularLocation>
</comment>
<dbReference type="PANTHER" id="PTHR47529:SF1">
    <property type="entry name" value="PERIPLASMIC CHAPERONE PPID"/>
    <property type="match status" value="1"/>
</dbReference>
<feature type="domain" description="PpiC" evidence="15">
    <location>
        <begin position="231"/>
        <end position="359"/>
    </location>
</feature>
<evidence type="ECO:0000256" key="14">
    <source>
        <dbReference type="PROSITE-ProRule" id="PRU00278"/>
    </source>
</evidence>
<dbReference type="PANTHER" id="PTHR47529">
    <property type="entry name" value="PEPTIDYL-PROLYL CIS-TRANS ISOMERASE D"/>
    <property type="match status" value="1"/>
</dbReference>
<reference evidence="16 17" key="1">
    <citation type="submission" date="2017-08" db="EMBL/GenBank/DDBJ databases">
        <title>Infants hospitalized years apart are colonized by the same room-sourced microbial strains.</title>
        <authorList>
            <person name="Brooks B."/>
            <person name="Olm M.R."/>
            <person name="Firek B.A."/>
            <person name="Baker R."/>
            <person name="Thomas B.C."/>
            <person name="Morowitz M.J."/>
            <person name="Banfield J.F."/>
        </authorList>
    </citation>
    <scope>NUCLEOTIDE SEQUENCE [LARGE SCALE GENOMIC DNA]</scope>
    <source>
        <strain evidence="16">S2_018_000_R2_101</strain>
    </source>
</reference>
<evidence type="ECO:0000256" key="6">
    <source>
        <dbReference type="ARBA" id="ARBA00022989"/>
    </source>
</evidence>
<keyword evidence="3" id="KW-1003">Cell membrane</keyword>
<dbReference type="PROSITE" id="PS50198">
    <property type="entry name" value="PPIC_PPIASE_2"/>
    <property type="match status" value="1"/>
</dbReference>
<evidence type="ECO:0000313" key="16">
    <source>
        <dbReference type="EMBL" id="PZO90493.1"/>
    </source>
</evidence>
<keyword evidence="4" id="KW-0997">Cell inner membrane</keyword>
<evidence type="ECO:0000256" key="5">
    <source>
        <dbReference type="ARBA" id="ARBA00022692"/>
    </source>
</evidence>
<dbReference type="GO" id="GO:0003755">
    <property type="term" value="F:peptidyl-prolyl cis-trans isomerase activity"/>
    <property type="evidence" value="ECO:0007669"/>
    <property type="project" value="UniProtKB-KW"/>
</dbReference>
<evidence type="ECO:0000256" key="3">
    <source>
        <dbReference type="ARBA" id="ARBA00022475"/>
    </source>
</evidence>
<organism evidence="16 17">
    <name type="scientific">Sphingomonas sanxanigenens</name>
    <dbReference type="NCBI Taxonomy" id="397260"/>
    <lineage>
        <taxon>Bacteria</taxon>
        <taxon>Pseudomonadati</taxon>
        <taxon>Pseudomonadota</taxon>
        <taxon>Alphaproteobacteria</taxon>
        <taxon>Sphingomonadales</taxon>
        <taxon>Sphingomonadaceae</taxon>
        <taxon>Sphingomonas</taxon>
    </lineage>
</organism>
<evidence type="ECO:0000256" key="7">
    <source>
        <dbReference type="ARBA" id="ARBA00023136"/>
    </source>
</evidence>
<sequence>MLPFFRRLTHSRMGLAIVGLFLVAIAAGFVITDYNSLGLNAGADGATVATVGREKVGANEMWLRVQRQLEQAKQRDPQLTMQQLVSDGGVEQILDQYVGGVAMQQFAAAQGMTVSRRLEDGQIASIQQFKAFNGTVDRAMINQFLAQQRMTEKQFRQEIDRDVLATQLLLPVTGATRAPAGVALPYASMLLETREGHLGFVPVSAIKAGAAPTDAELSAYFQRNAARYSIPERRTVRYALISRDALGAAATPTDAEIAKYYKDNEAKYAASETRKLSQVIAPDEATAKKIAAAVAGGATLEAAARAAGYEAATLDKQTRQGFATASTPAFAAAVFAAPAGKLLPPAKSALGWHIARVDAIEGAPGKTLEQARAEIVDALKAEKGNQLLSDAIAKIEDAISDGSTFDEVVQASHLTAQKTKPLFAGGVDPDAPTAPIAPELVVAAKSGFASEVDDDPTVEQVVPNQSFVLVDLDAITPAAPPALASIRDRVLKDMLTDRALDAGRKIADAVAAKLNGGAPFAQAIAGAGAPLPPPAPFGGRRQEMLQQGARPKPEMALLFSIPEHKAKVLEAPDRTGWYIVYLDKVTPGDARGRADLLGATQMQLSSVIADEYAQQFVAAVRAEAKATRNPAAIGKLKRDLIGGVQGQQ</sequence>
<keyword evidence="5" id="KW-0812">Transmembrane</keyword>
<evidence type="ECO:0000256" key="13">
    <source>
        <dbReference type="ARBA" id="ARBA00042775"/>
    </source>
</evidence>
<dbReference type="GO" id="GO:0005886">
    <property type="term" value="C:plasma membrane"/>
    <property type="evidence" value="ECO:0007669"/>
    <property type="project" value="UniProtKB-SubCell"/>
</dbReference>
<dbReference type="Gene3D" id="3.10.50.40">
    <property type="match status" value="1"/>
</dbReference>
<dbReference type="SUPFAM" id="SSF54534">
    <property type="entry name" value="FKBP-like"/>
    <property type="match status" value="1"/>
</dbReference>